<dbReference type="AlphaFoldDB" id="A0AA39TKR5"/>
<dbReference type="EMBL" id="JAULSU010000007">
    <property type="protein sequence ID" value="KAK0610894.1"/>
    <property type="molecule type" value="Genomic_DNA"/>
</dbReference>
<evidence type="ECO:0000313" key="2">
    <source>
        <dbReference type="EMBL" id="KAK0610894.1"/>
    </source>
</evidence>
<reference evidence="2" key="1">
    <citation type="submission" date="2023-06" db="EMBL/GenBank/DDBJ databases">
        <title>Genome-scale phylogeny and comparative genomics of the fungal order Sordariales.</title>
        <authorList>
            <consortium name="Lawrence Berkeley National Laboratory"/>
            <person name="Hensen N."/>
            <person name="Bonometti L."/>
            <person name="Westerberg I."/>
            <person name="Brannstrom I.O."/>
            <person name="Guillou S."/>
            <person name="Cros-Aarteil S."/>
            <person name="Calhoun S."/>
            <person name="Haridas S."/>
            <person name="Kuo A."/>
            <person name="Mondo S."/>
            <person name="Pangilinan J."/>
            <person name="Riley R."/>
            <person name="Labutti K."/>
            <person name="Andreopoulos B."/>
            <person name="Lipzen A."/>
            <person name="Chen C."/>
            <person name="Yanf M."/>
            <person name="Daum C."/>
            <person name="Ng V."/>
            <person name="Clum A."/>
            <person name="Steindorff A."/>
            <person name="Ohm R."/>
            <person name="Martin F."/>
            <person name="Silar P."/>
            <person name="Natvig D."/>
            <person name="Lalanne C."/>
            <person name="Gautier V."/>
            <person name="Ament-Velasquez S.L."/>
            <person name="Kruys A."/>
            <person name="Hutchinson M.I."/>
            <person name="Powell A.J."/>
            <person name="Barry K."/>
            <person name="Miller A.N."/>
            <person name="Grigoriev I.V."/>
            <person name="Debuchy R."/>
            <person name="Gladieux P."/>
            <person name="Thoren M.H."/>
            <person name="Johannesson H."/>
        </authorList>
    </citation>
    <scope>NUCLEOTIDE SEQUENCE</scope>
    <source>
        <strain evidence="2">CBS 606.72</strain>
    </source>
</reference>
<gene>
    <name evidence="2" type="ORF">B0T14DRAFT_607085</name>
</gene>
<evidence type="ECO:0000313" key="3">
    <source>
        <dbReference type="Proteomes" id="UP001175000"/>
    </source>
</evidence>
<comment type="caution">
    <text evidence="2">The sequence shown here is derived from an EMBL/GenBank/DDBJ whole genome shotgun (WGS) entry which is preliminary data.</text>
</comment>
<organism evidence="2 3">
    <name type="scientific">Immersiella caudata</name>
    <dbReference type="NCBI Taxonomy" id="314043"/>
    <lineage>
        <taxon>Eukaryota</taxon>
        <taxon>Fungi</taxon>
        <taxon>Dikarya</taxon>
        <taxon>Ascomycota</taxon>
        <taxon>Pezizomycotina</taxon>
        <taxon>Sordariomycetes</taxon>
        <taxon>Sordariomycetidae</taxon>
        <taxon>Sordariales</taxon>
        <taxon>Lasiosphaeriaceae</taxon>
        <taxon>Immersiella</taxon>
    </lineage>
</organism>
<name>A0AA39TKR5_9PEZI</name>
<feature type="region of interest" description="Disordered" evidence="1">
    <location>
        <begin position="95"/>
        <end position="116"/>
    </location>
</feature>
<feature type="compositionally biased region" description="Basic and acidic residues" evidence="1">
    <location>
        <begin position="104"/>
        <end position="116"/>
    </location>
</feature>
<protein>
    <submittedName>
        <fullName evidence="2">Uncharacterized protein</fullName>
    </submittedName>
</protein>
<sequence>MSTESEPAYSQDVAVAAITRFYNFIERLYGKTSAGLEHPPPSGWPQITPDLAPHLNLSPEAVELLRHIPYFRRPVCVMTACHPLNYVTIAEHTRQSLQATGRRPQQDRDNPDLDRKYPPHVFPLAESVHYTWGCTIVIDTIRGVAIWHNLDGKPLAEGCPQPDAPFFDEGATTYVSDLDGWKIAPTWRVESFFRMAEEQLMALNWIPVLEDEDKLDELGVYGQPEEEQRGRARIFTEAGWPGESYDPEKAYEGTMAWSEKRDEIEEVERGRERLAATHLS</sequence>
<accession>A0AA39TKR5</accession>
<proteinExistence type="predicted"/>
<dbReference type="Proteomes" id="UP001175000">
    <property type="component" value="Unassembled WGS sequence"/>
</dbReference>
<keyword evidence="3" id="KW-1185">Reference proteome</keyword>
<evidence type="ECO:0000256" key="1">
    <source>
        <dbReference type="SAM" id="MobiDB-lite"/>
    </source>
</evidence>